<keyword evidence="3" id="KW-1185">Reference proteome</keyword>
<dbReference type="Proteomes" id="UP001501294">
    <property type="component" value="Unassembled WGS sequence"/>
</dbReference>
<organism evidence="2 3">
    <name type="scientific">Kangiella taiwanensis</name>
    <dbReference type="NCBI Taxonomy" id="1079179"/>
    <lineage>
        <taxon>Bacteria</taxon>
        <taxon>Pseudomonadati</taxon>
        <taxon>Pseudomonadota</taxon>
        <taxon>Gammaproteobacteria</taxon>
        <taxon>Kangiellales</taxon>
        <taxon>Kangiellaceae</taxon>
        <taxon>Kangiella</taxon>
    </lineage>
</organism>
<reference evidence="3" key="1">
    <citation type="journal article" date="2019" name="Int. J. Syst. Evol. Microbiol.">
        <title>The Global Catalogue of Microorganisms (GCM) 10K type strain sequencing project: providing services to taxonomists for standard genome sequencing and annotation.</title>
        <authorList>
            <consortium name="The Broad Institute Genomics Platform"/>
            <consortium name="The Broad Institute Genome Sequencing Center for Infectious Disease"/>
            <person name="Wu L."/>
            <person name="Ma J."/>
        </authorList>
    </citation>
    <scope>NUCLEOTIDE SEQUENCE [LARGE SCALE GENOMIC DNA]</scope>
    <source>
        <strain evidence="3">JCM 17727</strain>
    </source>
</reference>
<proteinExistence type="predicted"/>
<evidence type="ECO:0000313" key="2">
    <source>
        <dbReference type="EMBL" id="GAA4345397.1"/>
    </source>
</evidence>
<feature type="chain" id="PRO_5046571136" evidence="1">
    <location>
        <begin position="22"/>
        <end position="142"/>
    </location>
</feature>
<keyword evidence="1" id="KW-0732">Signal</keyword>
<dbReference type="RefSeq" id="WP_223577106.1">
    <property type="nucleotide sequence ID" value="NZ_BAABFU010000001.1"/>
</dbReference>
<gene>
    <name evidence="2" type="ORF">GCM10023150_05700</name>
</gene>
<evidence type="ECO:0000313" key="3">
    <source>
        <dbReference type="Proteomes" id="UP001501294"/>
    </source>
</evidence>
<name>A0ABP8HVL1_9GAMM</name>
<evidence type="ECO:0000256" key="1">
    <source>
        <dbReference type="SAM" id="SignalP"/>
    </source>
</evidence>
<protein>
    <submittedName>
        <fullName evidence="2">Uncharacterized protein</fullName>
    </submittedName>
</protein>
<dbReference type="EMBL" id="BAABFU010000001">
    <property type="protein sequence ID" value="GAA4345397.1"/>
    <property type="molecule type" value="Genomic_DNA"/>
</dbReference>
<accession>A0ABP8HVL1</accession>
<comment type="caution">
    <text evidence="2">The sequence shown here is derived from an EMBL/GenBank/DDBJ whole genome shotgun (WGS) entry which is preliminary data.</text>
</comment>
<feature type="signal peptide" evidence="1">
    <location>
        <begin position="1"/>
        <end position="21"/>
    </location>
</feature>
<sequence length="142" mass="16163">MRVAKIIFFVGLMVIASAVSAETKKYMFDIKLFEIADVSNGVQNYQELKPFTNPKMISEENKPTRMKVSGDIQKDLNFELELLAKSNRSFDINFELFKSGESVSGPIKTESYSSDKTWLMVTKFDGKSLLVTVDMEELLNQK</sequence>